<keyword evidence="4" id="KW-1185">Reference proteome</keyword>
<comment type="caution">
    <text evidence="3">The sequence shown here is derived from an EMBL/GenBank/DDBJ whole genome shotgun (WGS) entry which is preliminary data.</text>
</comment>
<dbReference type="OrthoDB" id="123054at2"/>
<proteinExistence type="predicted"/>
<feature type="transmembrane region" description="Helical" evidence="2">
    <location>
        <begin position="108"/>
        <end position="129"/>
    </location>
</feature>
<dbReference type="RefSeq" id="WP_131994512.1">
    <property type="nucleotide sequence ID" value="NZ_SMGK01000002.1"/>
</dbReference>
<keyword evidence="2" id="KW-0812">Transmembrane</keyword>
<evidence type="ECO:0000313" key="4">
    <source>
        <dbReference type="Proteomes" id="UP000295210"/>
    </source>
</evidence>
<feature type="region of interest" description="Disordered" evidence="1">
    <location>
        <begin position="1"/>
        <end position="21"/>
    </location>
</feature>
<keyword evidence="2" id="KW-0472">Membrane</keyword>
<feature type="transmembrane region" description="Helical" evidence="2">
    <location>
        <begin position="85"/>
        <end position="102"/>
    </location>
</feature>
<feature type="transmembrane region" description="Helical" evidence="2">
    <location>
        <begin position="26"/>
        <end position="47"/>
    </location>
</feature>
<evidence type="ECO:0000313" key="3">
    <source>
        <dbReference type="EMBL" id="TCK74040.1"/>
    </source>
</evidence>
<gene>
    <name evidence="3" type="ORF">C7378_1660</name>
</gene>
<sequence length="131" mass="14109">MSPAATRTLPARKPAKRKKKQGGPGLLVWLPVIAGIAITPLTVRAAGVMAMSGPGALRLLYPYVVLLQTPVLGLPAELASNLSQLMMYLQFPIYGLLAMLTMRSRSWVSGLGSAIFMHFAAVFVLFLMAHM</sequence>
<evidence type="ECO:0000256" key="1">
    <source>
        <dbReference type="SAM" id="MobiDB-lite"/>
    </source>
</evidence>
<dbReference type="EMBL" id="SMGK01000002">
    <property type="protein sequence ID" value="TCK74040.1"/>
    <property type="molecule type" value="Genomic_DNA"/>
</dbReference>
<accession>A0A4R1L9U3</accession>
<keyword evidence="2" id="KW-1133">Transmembrane helix</keyword>
<dbReference type="Proteomes" id="UP000295210">
    <property type="component" value="Unassembled WGS sequence"/>
</dbReference>
<dbReference type="AlphaFoldDB" id="A0A4R1L9U3"/>
<evidence type="ECO:0000256" key="2">
    <source>
        <dbReference type="SAM" id="Phobius"/>
    </source>
</evidence>
<protein>
    <submittedName>
        <fullName evidence="3">Uncharacterized protein</fullName>
    </submittedName>
</protein>
<reference evidence="3 4" key="1">
    <citation type="submission" date="2019-03" db="EMBL/GenBank/DDBJ databases">
        <title>Genomic Encyclopedia of Type Strains, Phase IV (KMG-IV): sequencing the most valuable type-strain genomes for metagenomic binning, comparative biology and taxonomic classification.</title>
        <authorList>
            <person name="Goeker M."/>
        </authorList>
    </citation>
    <scope>NUCLEOTIDE SEQUENCE [LARGE SCALE GENOMIC DNA]</scope>
    <source>
        <strain evidence="3 4">DSM 103428</strain>
    </source>
</reference>
<name>A0A4R1L9U3_9BACT</name>
<organism evidence="3 4">
    <name type="scientific">Acidipila rosea</name>
    <dbReference type="NCBI Taxonomy" id="768535"/>
    <lineage>
        <taxon>Bacteria</taxon>
        <taxon>Pseudomonadati</taxon>
        <taxon>Acidobacteriota</taxon>
        <taxon>Terriglobia</taxon>
        <taxon>Terriglobales</taxon>
        <taxon>Acidobacteriaceae</taxon>
        <taxon>Acidipila</taxon>
    </lineage>
</organism>